<evidence type="ECO:0000259" key="12">
    <source>
        <dbReference type="Pfam" id="PF21687"/>
    </source>
</evidence>
<dbReference type="GO" id="GO:0009306">
    <property type="term" value="P:protein secretion"/>
    <property type="evidence" value="ECO:0007669"/>
    <property type="project" value="InterPro"/>
</dbReference>
<dbReference type="Gene3D" id="1.10.40.60">
    <property type="entry name" value="EpsJ-like"/>
    <property type="match status" value="2"/>
</dbReference>
<dbReference type="EMBL" id="CP162601">
    <property type="protein sequence ID" value="XDK25177.1"/>
    <property type="molecule type" value="Genomic_DNA"/>
</dbReference>
<dbReference type="InterPro" id="IPR005628">
    <property type="entry name" value="GspK"/>
</dbReference>
<evidence type="ECO:0000256" key="9">
    <source>
        <dbReference type="ARBA" id="ARBA00023136"/>
    </source>
</evidence>
<keyword evidence="7" id="KW-0653">Protein transport</keyword>
<dbReference type="SUPFAM" id="SSF54523">
    <property type="entry name" value="Pili subunits"/>
    <property type="match status" value="1"/>
</dbReference>
<evidence type="ECO:0000313" key="13">
    <source>
        <dbReference type="EMBL" id="XDK25177.1"/>
    </source>
</evidence>
<dbReference type="Pfam" id="PF03934">
    <property type="entry name" value="T2SSK"/>
    <property type="match status" value="1"/>
</dbReference>
<dbReference type="InterPro" id="IPR049179">
    <property type="entry name" value="T2SSK_SAM-like_2nd"/>
</dbReference>
<dbReference type="RefSeq" id="WP_306101837.1">
    <property type="nucleotide sequence ID" value="NZ_CP162601.1"/>
</dbReference>
<evidence type="ECO:0000256" key="6">
    <source>
        <dbReference type="ARBA" id="ARBA00022692"/>
    </source>
</evidence>
<evidence type="ECO:0000256" key="2">
    <source>
        <dbReference type="ARBA" id="ARBA00007246"/>
    </source>
</evidence>
<dbReference type="InterPro" id="IPR049031">
    <property type="entry name" value="T2SSK_SAM-like_1st"/>
</dbReference>
<comment type="similarity">
    <text evidence="2 10">Belongs to the GSP K family.</text>
</comment>
<evidence type="ECO:0000256" key="1">
    <source>
        <dbReference type="ARBA" id="ARBA00004533"/>
    </source>
</evidence>
<keyword evidence="3 10" id="KW-0813">Transport</keyword>
<dbReference type="NCBIfam" id="NF037980">
    <property type="entry name" value="T2SS_GspK"/>
    <property type="match status" value="1"/>
</dbReference>
<comment type="subcellular location">
    <subcellularLocation>
        <location evidence="1 10">Cell inner membrane</location>
    </subcellularLocation>
</comment>
<evidence type="ECO:0000256" key="7">
    <source>
        <dbReference type="ARBA" id="ARBA00022927"/>
    </source>
</evidence>
<sequence>MNSPAVTRSRGVALIIVLLILAMMTTIAASMSERLWGQFARATHTLDYQQAYWYSLGVEALAKTAIEKSYEDDDDVIALDQPWATEEQVYPLDNGQVQGHIVDMQACFNLNALANATADLNATSRPFLVSVLLNLLEATGIDSAQAEVIADSTWEFIDSNSVTNSQTGVEERTYESFDPAYLSPNTFLADGSEMRSVYQMSGAIMQTLSGLVCALPDDDWRLNVNTLSVAQAPLLVALFSPTLSLSQAQELIESRPTDGWESVETFLDQSALSTVTDTIKDEADGYLTVDSRYFELDAQVTVGESRVRLRSLLYSSNRETAEVIRRRFGGISERVSNRSAE</sequence>
<dbReference type="GO" id="GO:0005886">
    <property type="term" value="C:plasma membrane"/>
    <property type="evidence" value="ECO:0007669"/>
    <property type="project" value="UniProtKB-SubCell"/>
</dbReference>
<accession>A0AB39HCL2</accession>
<evidence type="ECO:0000256" key="10">
    <source>
        <dbReference type="PIRNR" id="PIRNR002786"/>
    </source>
</evidence>
<protein>
    <recommendedName>
        <fullName evidence="10">Type II secretion system protein K</fullName>
    </recommendedName>
</protein>
<dbReference type="PIRSF" id="PIRSF002786">
    <property type="entry name" value="XcpX"/>
    <property type="match status" value="1"/>
</dbReference>
<proteinExistence type="inferred from homology"/>
<organism evidence="13">
    <name type="scientific">Vibrio sp. HB236076</name>
    <dbReference type="NCBI Taxonomy" id="3232307"/>
    <lineage>
        <taxon>Bacteria</taxon>
        <taxon>Pseudomonadati</taxon>
        <taxon>Pseudomonadota</taxon>
        <taxon>Gammaproteobacteria</taxon>
        <taxon>Vibrionales</taxon>
        <taxon>Vibrionaceae</taxon>
        <taxon>Vibrio</taxon>
    </lineage>
</organism>
<dbReference type="Gene3D" id="3.30.1300.30">
    <property type="entry name" value="GSPII I/J protein-like"/>
    <property type="match status" value="1"/>
</dbReference>
<dbReference type="InterPro" id="IPR038072">
    <property type="entry name" value="GspK_central_sf"/>
</dbReference>
<feature type="domain" description="T2SS protein K first SAM-like" evidence="12">
    <location>
        <begin position="106"/>
        <end position="217"/>
    </location>
</feature>
<dbReference type="Pfam" id="PF21687">
    <property type="entry name" value="T2SSK_1st"/>
    <property type="match status" value="1"/>
</dbReference>
<keyword evidence="9 10" id="KW-0472">Membrane</keyword>
<evidence type="ECO:0000256" key="4">
    <source>
        <dbReference type="ARBA" id="ARBA00022475"/>
    </source>
</evidence>
<keyword evidence="4 10" id="KW-1003">Cell membrane</keyword>
<feature type="domain" description="T2SS protein K second SAM-like" evidence="11">
    <location>
        <begin position="222"/>
        <end position="286"/>
    </location>
</feature>
<keyword evidence="5 10" id="KW-0997">Cell inner membrane</keyword>
<reference evidence="13" key="1">
    <citation type="submission" date="2024-07" db="EMBL/GenBank/DDBJ databases">
        <title>Genome Analysis of a Potential Novel Vibrio Species Secreting pH- and Thermo-stable Alginate Lyase and its Application in Producing Alginate Oligosaccharides.</title>
        <authorList>
            <person name="Huang H."/>
            <person name="Bao K."/>
        </authorList>
    </citation>
    <scope>NUCLEOTIDE SEQUENCE</scope>
    <source>
        <strain evidence="13">HB236076</strain>
    </source>
</reference>
<dbReference type="PANTHER" id="PTHR38831">
    <property type="entry name" value="TYPE II SECRETION SYSTEM PROTEIN K"/>
    <property type="match status" value="1"/>
</dbReference>
<dbReference type="AlphaFoldDB" id="A0AB39HCL2"/>
<dbReference type="PANTHER" id="PTHR38831:SF1">
    <property type="entry name" value="TYPE II SECRETION SYSTEM PROTEIN K-RELATED"/>
    <property type="match status" value="1"/>
</dbReference>
<dbReference type="InterPro" id="IPR045584">
    <property type="entry name" value="Pilin-like"/>
</dbReference>
<name>A0AB39HCL2_9VIBR</name>
<gene>
    <name evidence="13" type="primary">gspK</name>
    <name evidence="13" type="ORF">AB0763_00545</name>
</gene>
<keyword evidence="8" id="KW-1133">Transmembrane helix</keyword>
<dbReference type="SUPFAM" id="SSF158544">
    <property type="entry name" value="GspK insert domain-like"/>
    <property type="match status" value="2"/>
</dbReference>
<evidence type="ECO:0000256" key="5">
    <source>
        <dbReference type="ARBA" id="ARBA00022519"/>
    </source>
</evidence>
<keyword evidence="6" id="KW-0812">Transmembrane</keyword>
<evidence type="ECO:0000259" key="11">
    <source>
        <dbReference type="Pfam" id="PF03934"/>
    </source>
</evidence>
<dbReference type="KEGG" id="vih:AB0763_00545"/>
<evidence type="ECO:0000256" key="8">
    <source>
        <dbReference type="ARBA" id="ARBA00022989"/>
    </source>
</evidence>
<evidence type="ECO:0000256" key="3">
    <source>
        <dbReference type="ARBA" id="ARBA00022448"/>
    </source>
</evidence>